<dbReference type="GO" id="GO:0016798">
    <property type="term" value="F:hydrolase activity, acting on glycosyl bonds"/>
    <property type="evidence" value="ECO:0007669"/>
    <property type="project" value="UniProtKB-KW"/>
</dbReference>
<organism evidence="5 6">
    <name type="scientific">Microbacterium galbinum</name>
    <dbReference type="NCBI Taxonomy" id="2851646"/>
    <lineage>
        <taxon>Bacteria</taxon>
        <taxon>Bacillati</taxon>
        <taxon>Actinomycetota</taxon>
        <taxon>Actinomycetes</taxon>
        <taxon>Micrococcales</taxon>
        <taxon>Microbacteriaceae</taxon>
        <taxon>Microbacterium</taxon>
    </lineage>
</organism>
<dbReference type="Gene3D" id="2.60.40.10">
    <property type="entry name" value="Immunoglobulins"/>
    <property type="match status" value="3"/>
</dbReference>
<dbReference type="InterPro" id="IPR005887">
    <property type="entry name" value="GH92_a_mannosidase_put"/>
</dbReference>
<dbReference type="Gene3D" id="2.70.98.10">
    <property type="match status" value="1"/>
</dbReference>
<evidence type="ECO:0000259" key="3">
    <source>
        <dbReference type="PROSITE" id="PS50022"/>
    </source>
</evidence>
<evidence type="ECO:0000259" key="4">
    <source>
        <dbReference type="PROSITE" id="PS50093"/>
    </source>
</evidence>
<keyword evidence="5" id="KW-0378">Hydrolase</keyword>
<gene>
    <name evidence="5" type="ORF">KV396_06635</name>
</gene>
<accession>A0ABY4ING6</accession>
<dbReference type="EMBL" id="CP078077">
    <property type="protein sequence ID" value="UPL14167.1"/>
    <property type="molecule type" value="Genomic_DNA"/>
</dbReference>
<dbReference type="Proteomes" id="UP000831963">
    <property type="component" value="Chromosome"/>
</dbReference>
<dbReference type="InterPro" id="IPR000421">
    <property type="entry name" value="FA58C"/>
</dbReference>
<dbReference type="InterPro" id="IPR035986">
    <property type="entry name" value="PKD_dom_sf"/>
</dbReference>
<dbReference type="InterPro" id="IPR012939">
    <property type="entry name" value="Glyco_hydro_92"/>
</dbReference>
<dbReference type="Pfam" id="PF07971">
    <property type="entry name" value="Glyco_hydro_92"/>
    <property type="match status" value="1"/>
</dbReference>
<dbReference type="Gene3D" id="3.30.2080.10">
    <property type="entry name" value="GH92 mannosidase domain"/>
    <property type="match status" value="1"/>
</dbReference>
<dbReference type="Pfam" id="PF00754">
    <property type="entry name" value="F5_F8_type_C"/>
    <property type="match status" value="1"/>
</dbReference>
<keyword evidence="1" id="KW-1133">Transmembrane helix</keyword>
<keyword evidence="5" id="KW-0326">Glycosidase</keyword>
<dbReference type="InterPro" id="IPR014718">
    <property type="entry name" value="GH-type_carb-bd"/>
</dbReference>
<evidence type="ECO:0000256" key="1">
    <source>
        <dbReference type="SAM" id="Phobius"/>
    </source>
</evidence>
<dbReference type="InterPro" id="IPR013783">
    <property type="entry name" value="Ig-like_fold"/>
</dbReference>
<feature type="domain" description="F5/8 type C" evidence="3">
    <location>
        <begin position="67"/>
        <end position="214"/>
    </location>
</feature>
<dbReference type="Gene3D" id="1.20.1610.10">
    <property type="entry name" value="alpha-1,2-mannosidases domains"/>
    <property type="match status" value="1"/>
</dbReference>
<dbReference type="Gene3D" id="2.60.120.260">
    <property type="entry name" value="Galactose-binding domain-like"/>
    <property type="match status" value="2"/>
</dbReference>
<dbReference type="PROSITE" id="PS50022">
    <property type="entry name" value="FA58C_3"/>
    <property type="match status" value="1"/>
</dbReference>
<dbReference type="InterPro" id="IPR000601">
    <property type="entry name" value="PKD_dom"/>
</dbReference>
<feature type="domain" description="PKD" evidence="4">
    <location>
        <begin position="1634"/>
        <end position="1684"/>
    </location>
</feature>
<reference evidence="5 6" key="1">
    <citation type="submission" date="2021-06" db="EMBL/GenBank/DDBJ databases">
        <title>Genome-based taxonomic framework of Microbacterium strains isolated from marine environment, the description of four new species and reclassification of four preexisting species.</title>
        <authorList>
            <person name="Lee S.D."/>
            <person name="Kim S.-M."/>
            <person name="Byeon Y.-S."/>
            <person name="Yang H.L."/>
            <person name="Kim I.S."/>
        </authorList>
    </citation>
    <scope>NUCLEOTIDE SEQUENCE [LARGE SCALE GENOMIC DNA]</scope>
    <source>
        <strain evidence="5 6">SSW1-36</strain>
    </source>
</reference>
<dbReference type="PANTHER" id="PTHR12143:SF43">
    <property type="entry name" value="PUTATIVE-RELATED"/>
    <property type="match status" value="1"/>
</dbReference>
<evidence type="ECO:0000256" key="2">
    <source>
        <dbReference type="SAM" id="SignalP"/>
    </source>
</evidence>
<keyword evidence="1" id="KW-0472">Membrane</keyword>
<keyword evidence="1" id="KW-0812">Transmembrane</keyword>
<dbReference type="SUPFAM" id="SSF49785">
    <property type="entry name" value="Galactose-binding domain-like"/>
    <property type="match status" value="1"/>
</dbReference>
<dbReference type="SMART" id="SM00089">
    <property type="entry name" value="PKD"/>
    <property type="match status" value="2"/>
</dbReference>
<feature type="domain" description="PKD" evidence="4">
    <location>
        <begin position="1333"/>
        <end position="1388"/>
    </location>
</feature>
<evidence type="ECO:0000313" key="5">
    <source>
        <dbReference type="EMBL" id="UPL14167.1"/>
    </source>
</evidence>
<keyword evidence="6" id="KW-1185">Reference proteome</keyword>
<dbReference type="Gene3D" id="1.20.1050.60">
    <property type="entry name" value="alpha-1,2-mannosidase"/>
    <property type="match status" value="1"/>
</dbReference>
<name>A0ABY4ING6_9MICO</name>
<feature type="signal peptide" evidence="2">
    <location>
        <begin position="1"/>
        <end position="37"/>
    </location>
</feature>
<dbReference type="Pfam" id="PF00801">
    <property type="entry name" value="PKD"/>
    <property type="match status" value="1"/>
</dbReference>
<protein>
    <submittedName>
        <fullName evidence="5">GH92 family glycosyl hydrolase</fullName>
        <ecNumber evidence="5">3.2.1.-</ecNumber>
    </submittedName>
</protein>
<dbReference type="EC" id="3.2.1.-" evidence="5"/>
<feature type="transmembrane region" description="Helical" evidence="1">
    <location>
        <begin position="1987"/>
        <end position="2007"/>
    </location>
</feature>
<dbReference type="PANTHER" id="PTHR12143">
    <property type="entry name" value="PEPTIDE N-GLYCANASE PNGASE -RELATED"/>
    <property type="match status" value="1"/>
</dbReference>
<dbReference type="Pfam" id="PF17678">
    <property type="entry name" value="Glyco_hydro_92N"/>
    <property type="match status" value="1"/>
</dbReference>
<proteinExistence type="predicted"/>
<dbReference type="CDD" id="cd00102">
    <property type="entry name" value="IPT"/>
    <property type="match status" value="1"/>
</dbReference>
<evidence type="ECO:0000313" key="6">
    <source>
        <dbReference type="Proteomes" id="UP000831963"/>
    </source>
</evidence>
<dbReference type="InterPro" id="IPR008928">
    <property type="entry name" value="6-hairpin_glycosidase_sf"/>
</dbReference>
<dbReference type="InterPro" id="IPR050883">
    <property type="entry name" value="PNGase"/>
</dbReference>
<sequence length="2014" mass="209799">MTVPRKRNARPAGRIWAAAGAAVTVTLAMLTPLPAAAAAGGTFSSSFESTDAVPALTGTGEAVNITGNRFAPGSMLPAIAPNGVTASAQNAPNEAAVFAADANASTKWLAFVNKGWLQYQLTAAQPLQKYTLTSGGDAQERDPKNFRVLGSNNGTDWTPVDERSGEMFTARGQTRTFELAAPSAPFLYYRLDITENRTPTTNLIQLADFEPIAVSDGAPTASDLRVVVGNGPTASDTAKTGVGFTGTKALQYSGRHLDAGAASSTTTLYENVDVTVDGDSQLSYLVFPVLDGEQTYAATFVAVDLAFDDGTTLAATPGVTDSYGYPVTATEQGRSNRLWPNQWNKVTVDLGAFEGRTVEDIRFTYSHPGADVKNIEAPTAATAFTGWLDDVEIDAATPLDDSDGLVSYVDTRRGTNSTGGFSRGNNLPATAWPNGFNFITPMTNADNTGTIYQYQRANNAQNNPGLNGIGFSHQPSIWMGDRNQLAVLPAANANPTSNLNDRKLTFTHENEIARPDIYDVTFDNGIRTEVTATDHGAIYRFEFAGDASSILIDQLVNSSKLSISGDTVSGWVDGGSGWPGRTRMFVYGTFDRAPATAGPTTVGDRNGTARFASFDTTGDRSVELRISSSFISQDQAKKNHDFELKDVSFDDAHAAVKDAWNERLAVVDDVQGATDTQLITLYSSLYRLNLYPNSQFENTGTEADPVYKYASPVAGTTGSASDTQTNAKIVDGKIYVNNGFWDTYRTAWPLYSMLYPDVTEELVDGFVQQYRDSGWIARWSSPGYADLMTGTSSDVAFAEAYLAGALSTDTALEAYDAAVKNATVLPASNAVGRKGLGQSIFLGYTEATTHESASWGLEGYINDFGIAEMAKALSEDPNTPADRVAQLKEEATYFEARAEHYGEMFNPEAGTFTSRNADGSWTSGADFDKKAWGGAFTEASAWTFGFHAPHDVDGLAALYGGRQGLVDVMHDFLTVREKADYSGIHEAREARDVRLGMLGMSNQIAHHIPYVLAEAGDPSGAQELIRDIQDRLFIGDDIGQGYPGDEDNGEFSAWYVFSALGFYPLEVGSGDYTIGTPLFDSATLNIGGKKLVINAPGASAGKDYVAGVSINGTPITETTFDGDLVRAGGTLDFTMSDTPSAWGAKDLGEELDVPATLVDATKAGRGVLTATDGTPVGSLVDDNMSSNVAFTGDTAELVWTSQSGPVSIGQYTLTSANRANAPSSWTLEGSVDGTTWTEIDSRTAQSFTWDTQTRPFTTANQDGFTSVKLTLKTDAPTLALSEVELFASASAADGLAISAGSPQRVAVDTEFTGTLATIVGTETDASGYTVTVDYGDGVAVTDVTLTRDDLGGWKVSAPHTFAKPGTYSAAITVRDSAGAVAQTTATVTAFRDETLVGAFNNVCIGDLNVTAANCDSQGHGYFRDKINADGFVQGQTLTVPNTTLTYDLPAIPAGQPDNITGEGQTVKVSLGTGATQIAFIGTATESNRDSVATLHFTDGTTQQVTISLGDWVGASGNPYKGNTVLTISEGRLSGTGPEGSVKNTAIYATAGIPLAVDGDGAPKVVESLTMPKEAGSLNDGRVHIFALASDGDRTAAAPLSVTAGTVDGQIAGEEFDATLATIAGGQGDTSALVNWGDGTPVAEVTIADGAVTGTHTYATAGTYTVTVTADDGVRSADAQLEIGVVDPEPEYAPEIQVPEGTVAPGDRVTITGSGFAVGENVSVRIDSETPVVVKADGNGAISAEITVPVDAIDGAHPVVALGDVSKVEARGAVQVAVDPTAPRNTSVSLSAGSDDPVAGESIPLIATVKPAGAAGKVDFFEGDEIVGSAEVTGGTATADITIATSGAHTYIARFVPSDDTAFRASESAPLTIDVRDTPVLEAELVIGASTVQQGGTVQVTGRGFASGEVVSLTLHSEPIHLTDAVADESGAFRLQVTIPTNAEVGAHTLIAVGADSGLTAEGALTVTAAPVGGGGGGDGLAGTGGTVPIAAIAVLLLLLAAGGVLVLRRRRVES</sequence>
<feature type="chain" id="PRO_5045110416" evidence="2">
    <location>
        <begin position="38"/>
        <end position="2014"/>
    </location>
</feature>
<keyword evidence="2" id="KW-0732">Signal</keyword>
<dbReference type="InterPro" id="IPR041371">
    <property type="entry name" value="GH92_N"/>
</dbReference>
<dbReference type="RefSeq" id="WP_247957272.1">
    <property type="nucleotide sequence ID" value="NZ_CP078077.1"/>
</dbReference>
<dbReference type="CDD" id="cd00146">
    <property type="entry name" value="PKD"/>
    <property type="match status" value="1"/>
</dbReference>
<dbReference type="SUPFAM" id="SSF48208">
    <property type="entry name" value="Six-hairpin glycosidases"/>
    <property type="match status" value="1"/>
</dbReference>
<dbReference type="SUPFAM" id="SSF49299">
    <property type="entry name" value="PKD domain"/>
    <property type="match status" value="2"/>
</dbReference>
<dbReference type="PROSITE" id="PS50093">
    <property type="entry name" value="PKD"/>
    <property type="match status" value="2"/>
</dbReference>
<dbReference type="InterPro" id="IPR022409">
    <property type="entry name" value="PKD/Chitinase_dom"/>
</dbReference>
<dbReference type="NCBIfam" id="TIGR01180">
    <property type="entry name" value="aman2_put"/>
    <property type="match status" value="1"/>
</dbReference>
<dbReference type="InterPro" id="IPR008979">
    <property type="entry name" value="Galactose-bd-like_sf"/>
</dbReference>